<reference evidence="1" key="2">
    <citation type="journal article" date="2015" name="Fish Shellfish Immunol.">
        <title>Early steps in the European eel (Anguilla anguilla)-Vibrio vulnificus interaction in the gills: Role of the RtxA13 toxin.</title>
        <authorList>
            <person name="Callol A."/>
            <person name="Pajuelo D."/>
            <person name="Ebbesson L."/>
            <person name="Teles M."/>
            <person name="MacKenzie S."/>
            <person name="Amaro C."/>
        </authorList>
    </citation>
    <scope>NUCLEOTIDE SEQUENCE</scope>
</reference>
<protein>
    <submittedName>
        <fullName evidence="1">Uncharacterized protein</fullName>
    </submittedName>
</protein>
<proteinExistence type="predicted"/>
<dbReference type="EMBL" id="GBXM01101419">
    <property type="protein sequence ID" value="JAH07158.1"/>
    <property type="molecule type" value="Transcribed_RNA"/>
</dbReference>
<evidence type="ECO:0000313" key="1">
    <source>
        <dbReference type="EMBL" id="JAH07158.1"/>
    </source>
</evidence>
<organism evidence="1">
    <name type="scientific">Anguilla anguilla</name>
    <name type="common">European freshwater eel</name>
    <name type="synonym">Muraena anguilla</name>
    <dbReference type="NCBI Taxonomy" id="7936"/>
    <lineage>
        <taxon>Eukaryota</taxon>
        <taxon>Metazoa</taxon>
        <taxon>Chordata</taxon>
        <taxon>Craniata</taxon>
        <taxon>Vertebrata</taxon>
        <taxon>Euteleostomi</taxon>
        <taxon>Actinopterygii</taxon>
        <taxon>Neopterygii</taxon>
        <taxon>Teleostei</taxon>
        <taxon>Anguilliformes</taxon>
        <taxon>Anguillidae</taxon>
        <taxon>Anguilla</taxon>
    </lineage>
</organism>
<sequence>MWHNKHPHRCPGRPGFHVFVNGALQNQYTFFFFNCSFYFDFFKCLFFKYNFSPCKHTFMQHPL</sequence>
<accession>A0A0E9PTF9</accession>
<name>A0A0E9PTF9_ANGAN</name>
<dbReference type="AlphaFoldDB" id="A0A0E9PTF9"/>
<reference evidence="1" key="1">
    <citation type="submission" date="2014-11" db="EMBL/GenBank/DDBJ databases">
        <authorList>
            <person name="Amaro Gonzalez C."/>
        </authorList>
    </citation>
    <scope>NUCLEOTIDE SEQUENCE</scope>
</reference>